<sequence length="595" mass="68202">MVRTYIRKLGARRYKDYSSDVVEQALAKVTEEGWSLRRASREYKIPFGTLNNKYHGRHHRINGGQTVFSKSEEKAFLFAASICAEWGFPLDTTDLRYFAKNYLDSQGRNVAVFRNNLPGNDWVYSMLQRYSNDIVKKVAANIKRSRASVTRQTIQDYFNNLRLTLDNIPPSNVFNYDETNIQDDPGKKKLLFKRGTKYPERVCNFTKSATTIMMCGSASGVLLPPYIIYKSEKMWLQWTENGPKGNPCCNQRCCASGARYNRTSHGWMDAQTFTEWFTSTFLPHAKQLEGRKILLGDNLSSHFTDEVLRLCEQNNIAFVCLPKNSTHLTQPLDVGFFRPFKMSWRSVLLRWKQSHLSSTTVDKKDFPYLLSTALTEMDKKTEDGNGAIRLDLEASFRATGIVPFDPDRVLQKIPENDNVDQDAVHDVLVKYLEQQRFPAAPSRKSIKRQRLDIQPGKSVTAPNESSSSDDEPEPVLQDNSDDEVPEEMHEETEYFSANKENIRKGTYLLVTVLGGSRKKTTYRYVSVVQGITDHGIEVLGMKAMNTTRNTFQVVVNDQFIVEEEDVIAVLPNPQLEERDGEIIYKFKKDIDVKEL</sequence>
<name>A0A9P0JSS1_ACAOB</name>
<dbReference type="PANTHER" id="PTHR19303">
    <property type="entry name" value="TRANSPOSON"/>
    <property type="match status" value="1"/>
</dbReference>
<dbReference type="Pfam" id="PF03184">
    <property type="entry name" value="DDE_1"/>
    <property type="match status" value="1"/>
</dbReference>
<evidence type="ECO:0000259" key="3">
    <source>
        <dbReference type="Pfam" id="PF03184"/>
    </source>
</evidence>
<evidence type="ECO:0000313" key="7">
    <source>
        <dbReference type="Proteomes" id="UP001152888"/>
    </source>
</evidence>
<dbReference type="GO" id="GO:0003677">
    <property type="term" value="F:DNA binding"/>
    <property type="evidence" value="ECO:0007669"/>
    <property type="project" value="InterPro"/>
</dbReference>
<gene>
    <name evidence="5" type="ORF">ACAOBT_LOCUS3255</name>
    <name evidence="6" type="ORF">ACAOBT_LOCUS7063</name>
</gene>
<reference evidence="5" key="1">
    <citation type="submission" date="2022-03" db="EMBL/GenBank/DDBJ databases">
        <authorList>
            <person name="Sayadi A."/>
        </authorList>
    </citation>
    <scope>NUCLEOTIDE SEQUENCE</scope>
</reference>
<evidence type="ECO:0000259" key="4">
    <source>
        <dbReference type="Pfam" id="PF05225"/>
    </source>
</evidence>
<organism evidence="5 7">
    <name type="scientific">Acanthoscelides obtectus</name>
    <name type="common">Bean weevil</name>
    <name type="synonym">Bruchus obtectus</name>
    <dbReference type="NCBI Taxonomy" id="200917"/>
    <lineage>
        <taxon>Eukaryota</taxon>
        <taxon>Metazoa</taxon>
        <taxon>Ecdysozoa</taxon>
        <taxon>Arthropoda</taxon>
        <taxon>Hexapoda</taxon>
        <taxon>Insecta</taxon>
        <taxon>Pterygota</taxon>
        <taxon>Neoptera</taxon>
        <taxon>Endopterygota</taxon>
        <taxon>Coleoptera</taxon>
        <taxon>Polyphaga</taxon>
        <taxon>Cucujiformia</taxon>
        <taxon>Chrysomeloidea</taxon>
        <taxon>Chrysomelidae</taxon>
        <taxon>Bruchinae</taxon>
        <taxon>Bruchini</taxon>
        <taxon>Acanthoscelides</taxon>
    </lineage>
</organism>
<dbReference type="InterPro" id="IPR007889">
    <property type="entry name" value="HTH_Psq"/>
</dbReference>
<dbReference type="Gene3D" id="3.30.420.10">
    <property type="entry name" value="Ribonuclease H-like superfamily/Ribonuclease H"/>
    <property type="match status" value="1"/>
</dbReference>
<dbReference type="GO" id="GO:0005634">
    <property type="term" value="C:nucleus"/>
    <property type="evidence" value="ECO:0007669"/>
    <property type="project" value="UniProtKB-SubCell"/>
</dbReference>
<dbReference type="PANTHER" id="PTHR19303:SF74">
    <property type="entry name" value="POGO TRANSPOSABLE ELEMENT WITH KRAB DOMAIN"/>
    <property type="match status" value="1"/>
</dbReference>
<feature type="domain" description="HTH psq-type" evidence="4">
    <location>
        <begin position="24"/>
        <end position="55"/>
    </location>
</feature>
<dbReference type="AlphaFoldDB" id="A0A9P0JSS1"/>
<proteinExistence type="predicted"/>
<feature type="compositionally biased region" description="Acidic residues" evidence="2">
    <location>
        <begin position="467"/>
        <end position="490"/>
    </location>
</feature>
<dbReference type="InterPro" id="IPR009057">
    <property type="entry name" value="Homeodomain-like_sf"/>
</dbReference>
<evidence type="ECO:0000313" key="5">
    <source>
        <dbReference type="EMBL" id="CAH1959591.1"/>
    </source>
</evidence>
<comment type="subcellular location">
    <subcellularLocation>
        <location evidence="1">Nucleus</location>
    </subcellularLocation>
</comment>
<dbReference type="InterPro" id="IPR036397">
    <property type="entry name" value="RNaseH_sf"/>
</dbReference>
<dbReference type="Proteomes" id="UP001152888">
    <property type="component" value="Unassembled WGS sequence"/>
</dbReference>
<evidence type="ECO:0008006" key="8">
    <source>
        <dbReference type="Google" id="ProtNLM"/>
    </source>
</evidence>
<keyword evidence="7" id="KW-1185">Reference proteome</keyword>
<dbReference type="EMBL" id="CAKOFQ010006683">
    <property type="protein sequence ID" value="CAH1959591.1"/>
    <property type="molecule type" value="Genomic_DNA"/>
</dbReference>
<feature type="domain" description="DDE-1" evidence="3">
    <location>
        <begin position="210"/>
        <end position="364"/>
    </location>
</feature>
<evidence type="ECO:0000313" key="6">
    <source>
        <dbReference type="EMBL" id="CAH1966847.1"/>
    </source>
</evidence>
<dbReference type="Pfam" id="PF05225">
    <property type="entry name" value="HTH_psq"/>
    <property type="match status" value="1"/>
</dbReference>
<dbReference type="OrthoDB" id="6748166at2759"/>
<feature type="region of interest" description="Disordered" evidence="2">
    <location>
        <begin position="440"/>
        <end position="495"/>
    </location>
</feature>
<protein>
    <recommendedName>
        <fullName evidence="8">DDE-1 domain-containing protein</fullName>
    </recommendedName>
</protein>
<dbReference type="InterPro" id="IPR004875">
    <property type="entry name" value="DDE_SF_endonuclease_dom"/>
</dbReference>
<dbReference type="Gene3D" id="1.10.10.60">
    <property type="entry name" value="Homeodomain-like"/>
    <property type="match status" value="1"/>
</dbReference>
<dbReference type="InterPro" id="IPR050863">
    <property type="entry name" value="CenT-Element_Derived"/>
</dbReference>
<evidence type="ECO:0000256" key="2">
    <source>
        <dbReference type="SAM" id="MobiDB-lite"/>
    </source>
</evidence>
<dbReference type="SUPFAM" id="SSF46689">
    <property type="entry name" value="Homeodomain-like"/>
    <property type="match status" value="1"/>
</dbReference>
<dbReference type="EMBL" id="CAKOFQ010006738">
    <property type="protein sequence ID" value="CAH1966847.1"/>
    <property type="molecule type" value="Genomic_DNA"/>
</dbReference>
<evidence type="ECO:0000256" key="1">
    <source>
        <dbReference type="ARBA" id="ARBA00004123"/>
    </source>
</evidence>
<accession>A0A9P0JSS1</accession>
<comment type="caution">
    <text evidence="5">The sequence shown here is derived from an EMBL/GenBank/DDBJ whole genome shotgun (WGS) entry which is preliminary data.</text>
</comment>